<sequence>MPSIDLNCDCGESFGPWPMGDDAAILAHVTSANVACGGHAGDPSTMRRTVRLCKALGVAVGAHPGYPDLQGFGRRSMAIPPHEIEDLMLAQIGALAAIVQAEGVRLRHVKPHGALYNDAAHNPALAAAIARAVVSFNPDLVLVGLAGSVLLDAGQEVGLRVVGEGFADRTYEADGRLRQRQLAGALIDDPEQSLRQVLQIALHGQVQSHTGSTFMIQAGTICLHGDAPAAAQRAAIIRHGLEAAGVVVQPF</sequence>
<dbReference type="STRING" id="765420.OSCT_0765"/>
<dbReference type="GO" id="GO:0005524">
    <property type="term" value="F:ATP binding"/>
    <property type="evidence" value="ECO:0007669"/>
    <property type="project" value="UniProtKB-UniRule"/>
</dbReference>
<dbReference type="GO" id="GO:0017168">
    <property type="term" value="F:5-oxoprolinase (ATP-hydrolyzing) activity"/>
    <property type="evidence" value="ECO:0007669"/>
    <property type="project" value="UniProtKB-UniRule"/>
</dbReference>
<dbReference type="PANTHER" id="PTHR30292">
    <property type="entry name" value="UNCHARACTERIZED PROTEIN YBGL-RELATED"/>
    <property type="match status" value="1"/>
</dbReference>
<dbReference type="Proteomes" id="UP000054010">
    <property type="component" value="Unassembled WGS sequence"/>
</dbReference>
<dbReference type="EC" id="3.5.2.9" evidence="1"/>
<reference evidence="2 3" key="1">
    <citation type="journal article" date="2011" name="J. Bacteriol.">
        <title>Draft genome sequence of the anoxygenic filamentous phototrophic bacterium Oscillochloris trichoides subsp. DG-6.</title>
        <authorList>
            <person name="Kuznetsov B.B."/>
            <person name="Ivanovsky R.N."/>
            <person name="Keppen O.I."/>
            <person name="Sukhacheva M.V."/>
            <person name="Bumazhkin B.K."/>
            <person name="Patutina E.O."/>
            <person name="Beletsky A.V."/>
            <person name="Mardanov A.V."/>
            <person name="Baslerov R.V."/>
            <person name="Panteleeva A.N."/>
            <person name="Kolganova T.V."/>
            <person name="Ravin N.V."/>
            <person name="Skryabin K.G."/>
        </authorList>
    </citation>
    <scope>NUCLEOTIDE SEQUENCE [LARGE SCALE GENOMIC DNA]</scope>
    <source>
        <strain evidence="2 3">DG-6</strain>
    </source>
</reference>
<comment type="function">
    <text evidence="1">Catalyzes the cleavage of 5-oxoproline to form L-glutamate coupled to the hydrolysis of ATP to ADP and inorganic phosphate.</text>
</comment>
<protein>
    <recommendedName>
        <fullName evidence="1">5-oxoprolinase subunit A</fullName>
        <shortName evidence="1">5-OPase subunit A</shortName>
        <ecNumber evidence="1">3.5.2.9</ecNumber>
    </recommendedName>
    <alternativeName>
        <fullName evidence="1">5-oxoprolinase (ATP-hydrolyzing) subunit A</fullName>
    </alternativeName>
</protein>
<comment type="similarity">
    <text evidence="1">Belongs to the LamB/PxpA family.</text>
</comment>
<keyword evidence="1" id="KW-0547">Nucleotide-binding</keyword>
<comment type="caution">
    <text evidence="2">The sequence shown here is derived from an EMBL/GenBank/DDBJ whole genome shotgun (WGS) entry which is preliminary data.</text>
</comment>
<keyword evidence="3" id="KW-1185">Reference proteome</keyword>
<comment type="catalytic activity">
    <reaction evidence="1">
        <text>5-oxo-L-proline + ATP + 2 H2O = L-glutamate + ADP + phosphate + H(+)</text>
        <dbReference type="Rhea" id="RHEA:10348"/>
        <dbReference type="ChEBI" id="CHEBI:15377"/>
        <dbReference type="ChEBI" id="CHEBI:15378"/>
        <dbReference type="ChEBI" id="CHEBI:29985"/>
        <dbReference type="ChEBI" id="CHEBI:30616"/>
        <dbReference type="ChEBI" id="CHEBI:43474"/>
        <dbReference type="ChEBI" id="CHEBI:58402"/>
        <dbReference type="ChEBI" id="CHEBI:456216"/>
        <dbReference type="EC" id="3.5.2.9"/>
    </reaction>
</comment>
<dbReference type="SUPFAM" id="SSF88713">
    <property type="entry name" value="Glycoside hydrolase/deacetylase"/>
    <property type="match status" value="1"/>
</dbReference>
<dbReference type="Gene3D" id="3.20.20.370">
    <property type="entry name" value="Glycoside hydrolase/deacetylase"/>
    <property type="match status" value="1"/>
</dbReference>
<comment type="subunit">
    <text evidence="1">Forms a complex composed of PxpA, PxpB and PxpC.</text>
</comment>
<evidence type="ECO:0000313" key="3">
    <source>
        <dbReference type="Proteomes" id="UP000054010"/>
    </source>
</evidence>
<keyword evidence="1" id="KW-0378">Hydrolase</keyword>
<dbReference type="InterPro" id="IPR005501">
    <property type="entry name" value="LamB/YcsF/PxpA-like"/>
</dbReference>
<dbReference type="OrthoDB" id="9773478at2"/>
<proteinExistence type="inferred from homology"/>
<organism evidence="2 3">
    <name type="scientific">Oscillochloris trichoides DG-6</name>
    <dbReference type="NCBI Taxonomy" id="765420"/>
    <lineage>
        <taxon>Bacteria</taxon>
        <taxon>Bacillati</taxon>
        <taxon>Chloroflexota</taxon>
        <taxon>Chloroflexia</taxon>
        <taxon>Chloroflexales</taxon>
        <taxon>Chloroflexineae</taxon>
        <taxon>Oscillochloridaceae</taxon>
        <taxon>Oscillochloris</taxon>
    </lineage>
</organism>
<evidence type="ECO:0000313" key="2">
    <source>
        <dbReference type="EMBL" id="EFO81366.1"/>
    </source>
</evidence>
<name>E1IBR4_9CHLR</name>
<dbReference type="GO" id="GO:0005975">
    <property type="term" value="P:carbohydrate metabolic process"/>
    <property type="evidence" value="ECO:0007669"/>
    <property type="project" value="InterPro"/>
</dbReference>
<evidence type="ECO:0000256" key="1">
    <source>
        <dbReference type="HAMAP-Rule" id="MF_00691"/>
    </source>
</evidence>
<accession>E1IBR4</accession>
<dbReference type="InterPro" id="IPR011330">
    <property type="entry name" value="Glyco_hydro/deAcase_b/a-brl"/>
</dbReference>
<dbReference type="HOGENOM" id="CLU_069535_0_0_0"/>
<dbReference type="PANTHER" id="PTHR30292:SF0">
    <property type="entry name" value="5-OXOPROLINASE SUBUNIT A"/>
    <property type="match status" value="1"/>
</dbReference>
<keyword evidence="1" id="KW-0067">ATP-binding</keyword>
<dbReference type="Pfam" id="PF03746">
    <property type="entry name" value="LamB_YcsF"/>
    <property type="match status" value="1"/>
</dbReference>
<dbReference type="NCBIfam" id="NF003814">
    <property type="entry name" value="PRK05406.1-3"/>
    <property type="match status" value="1"/>
</dbReference>
<dbReference type="NCBIfam" id="NF003816">
    <property type="entry name" value="PRK05406.1-5"/>
    <property type="match status" value="1"/>
</dbReference>
<dbReference type="EMBL" id="ADVR01000014">
    <property type="protein sequence ID" value="EFO81366.1"/>
    <property type="molecule type" value="Genomic_DNA"/>
</dbReference>
<dbReference type="HAMAP" id="MF_00691">
    <property type="entry name" value="PxpA"/>
    <property type="match status" value="1"/>
</dbReference>
<gene>
    <name evidence="1" type="primary">pxpA</name>
    <name evidence="2" type="ORF">OSCT_0765</name>
</gene>
<dbReference type="eggNOG" id="COG1540">
    <property type="taxonomic scope" value="Bacteria"/>
</dbReference>
<dbReference type="CDD" id="cd10787">
    <property type="entry name" value="LamB_YcsF_like"/>
    <property type="match status" value="1"/>
</dbReference>
<dbReference type="AlphaFoldDB" id="E1IBR4"/>